<organism evidence="2 3">
    <name type="scientific">Citricoccus muralis</name>
    <dbReference type="NCBI Taxonomy" id="169134"/>
    <lineage>
        <taxon>Bacteria</taxon>
        <taxon>Bacillati</taxon>
        <taxon>Actinomycetota</taxon>
        <taxon>Actinomycetes</taxon>
        <taxon>Micrococcales</taxon>
        <taxon>Micrococcaceae</taxon>
        <taxon>Citricoccus</taxon>
    </lineage>
</organism>
<dbReference type="SUPFAM" id="SSF109854">
    <property type="entry name" value="DinB/YfiT-like putative metalloenzymes"/>
    <property type="match status" value="1"/>
</dbReference>
<dbReference type="EMBL" id="CP121252">
    <property type="protein sequence ID" value="WFP15570.1"/>
    <property type="molecule type" value="Genomic_DNA"/>
</dbReference>
<dbReference type="RefSeq" id="WP_278156428.1">
    <property type="nucleotide sequence ID" value="NZ_CP121252.1"/>
</dbReference>
<dbReference type="NCBIfam" id="NF047843">
    <property type="entry name" value="MST_Rv0443"/>
    <property type="match status" value="1"/>
</dbReference>
<evidence type="ECO:0000313" key="3">
    <source>
        <dbReference type="Proteomes" id="UP001219037"/>
    </source>
</evidence>
<dbReference type="Gene3D" id="1.20.120.450">
    <property type="entry name" value="dinb family like domain"/>
    <property type="match status" value="1"/>
</dbReference>
<keyword evidence="3" id="KW-1185">Reference proteome</keyword>
<protein>
    <submittedName>
        <fullName evidence="2">DUF664 domain-containing protein</fullName>
    </submittedName>
</protein>
<gene>
    <name evidence="2" type="ORF">P8192_09135</name>
</gene>
<dbReference type="Proteomes" id="UP001219037">
    <property type="component" value="Chromosome"/>
</dbReference>
<evidence type="ECO:0000313" key="2">
    <source>
        <dbReference type="EMBL" id="WFP15570.1"/>
    </source>
</evidence>
<reference evidence="2 3" key="1">
    <citation type="submission" date="2023-04" db="EMBL/GenBank/DDBJ databases">
        <title>Funneling lignin-derived compounds into biodiesel using alkali-halophilic Citricoccus sp. P2.</title>
        <authorList>
            <person name="Luo C.-B."/>
        </authorList>
    </citation>
    <scope>NUCLEOTIDE SEQUENCE [LARGE SCALE GENOMIC DNA]</scope>
    <source>
        <strain evidence="2 3">P2</strain>
    </source>
</reference>
<name>A0ABY8H3C4_9MICC</name>
<sequence>MDAITVLSDLAARPLQAMDYFWDELEPARINDHPGGHPNSIAWLLWHSARETDAQIAPLSDTSEVWTAQGFAQRFDFDGQDLGALDMGYGQNPAAAEAITVPATQEGKSLLREYLEAVYQHLGKWIQTLDASELDRVVDHHYDPPATLGVRVISVIDDAVQHVGQAAYIAGMPLRPSH</sequence>
<dbReference type="Pfam" id="PF12867">
    <property type="entry name" value="DinB_2"/>
    <property type="match status" value="1"/>
</dbReference>
<dbReference type="InterPro" id="IPR034660">
    <property type="entry name" value="DinB/YfiT-like"/>
</dbReference>
<evidence type="ECO:0000259" key="1">
    <source>
        <dbReference type="Pfam" id="PF12867"/>
    </source>
</evidence>
<feature type="domain" description="DinB-like" evidence="1">
    <location>
        <begin position="16"/>
        <end position="166"/>
    </location>
</feature>
<dbReference type="InterPro" id="IPR024775">
    <property type="entry name" value="DinB-like"/>
</dbReference>
<proteinExistence type="predicted"/>
<accession>A0ABY8H3C4</accession>